<accession>A0ABW3U1L4</accession>
<name>A0ABW3U1L4_9BACL</name>
<keyword evidence="2" id="KW-1185">Reference proteome</keyword>
<evidence type="ECO:0008006" key="3">
    <source>
        <dbReference type="Google" id="ProtNLM"/>
    </source>
</evidence>
<comment type="caution">
    <text evidence="1">The sequence shown here is derived from an EMBL/GenBank/DDBJ whole genome shotgun (WGS) entry which is preliminary data.</text>
</comment>
<evidence type="ECO:0000313" key="2">
    <source>
        <dbReference type="Proteomes" id="UP001597231"/>
    </source>
</evidence>
<dbReference type="RefSeq" id="WP_336823792.1">
    <property type="nucleotide sequence ID" value="NZ_JBHTLT010000047.1"/>
</dbReference>
<proteinExistence type="predicted"/>
<protein>
    <recommendedName>
        <fullName evidence="3">DUF2188 domain-containing protein</fullName>
    </recommendedName>
</protein>
<dbReference type="Proteomes" id="UP001597231">
    <property type="component" value="Unassembled WGS sequence"/>
</dbReference>
<gene>
    <name evidence="1" type="ORF">ACFQ38_10680</name>
</gene>
<dbReference type="EMBL" id="JBHTLT010000047">
    <property type="protein sequence ID" value="MFD1205564.1"/>
    <property type="molecule type" value="Genomic_DNA"/>
</dbReference>
<reference evidence="2" key="1">
    <citation type="journal article" date="2019" name="Int. J. Syst. Evol. Microbiol.">
        <title>The Global Catalogue of Microorganisms (GCM) 10K type strain sequencing project: providing services to taxonomists for standard genome sequencing and annotation.</title>
        <authorList>
            <consortium name="The Broad Institute Genomics Platform"/>
            <consortium name="The Broad Institute Genome Sequencing Center for Infectious Disease"/>
            <person name="Wu L."/>
            <person name="Ma J."/>
        </authorList>
    </citation>
    <scope>NUCLEOTIDE SEQUENCE [LARGE SCALE GENOMIC DNA]</scope>
    <source>
        <strain evidence="2">CCUG 53915</strain>
    </source>
</reference>
<sequence length="121" mass="13997">MPWTRTDYPDSFKNLEPEIRNKAIEIANALLREDYDEGRAISIATAKAREYVTGDDNDRPTYVAKARDDHWVLMKKEGEKAIFKEETKNELLERAKPYVNAQNGVLAIYHMDGTLETTLYE</sequence>
<evidence type="ECO:0000313" key="1">
    <source>
        <dbReference type="EMBL" id="MFD1205564.1"/>
    </source>
</evidence>
<organism evidence="1 2">
    <name type="scientific">Sporosarcina contaminans</name>
    <dbReference type="NCBI Taxonomy" id="633403"/>
    <lineage>
        <taxon>Bacteria</taxon>
        <taxon>Bacillati</taxon>
        <taxon>Bacillota</taxon>
        <taxon>Bacilli</taxon>
        <taxon>Bacillales</taxon>
        <taxon>Caryophanaceae</taxon>
        <taxon>Sporosarcina</taxon>
    </lineage>
</organism>